<proteinExistence type="predicted"/>
<evidence type="ECO:0000313" key="1">
    <source>
        <dbReference type="EMBL" id="CUH63468.1"/>
    </source>
</evidence>
<keyword evidence="3" id="KW-1185">Reference proteome</keyword>
<dbReference type="Gene3D" id="2.40.360.10">
    <property type="entry name" value="YmcC-like"/>
    <property type="match status" value="1"/>
</dbReference>
<evidence type="ECO:0000313" key="4">
    <source>
        <dbReference type="Proteomes" id="UP000051887"/>
    </source>
</evidence>
<dbReference type="Pfam" id="PF11102">
    <property type="entry name" value="YjbF"/>
    <property type="match status" value="1"/>
</dbReference>
<reference evidence="1 3" key="1">
    <citation type="submission" date="2015-09" db="EMBL/GenBank/DDBJ databases">
        <authorList>
            <person name="Rodrigo-Torres L."/>
            <person name="Arahal D.R."/>
        </authorList>
    </citation>
    <scope>NUCLEOTIDE SEQUENCE [LARGE SCALE GENOMIC DNA]</scope>
    <source>
        <strain evidence="1 3">CECT 5118</strain>
    </source>
</reference>
<dbReference type="Proteomes" id="UP000051086">
    <property type="component" value="Unassembled WGS sequence"/>
</dbReference>
<reference evidence="2 4" key="2">
    <citation type="submission" date="2015-09" db="EMBL/GenBank/DDBJ databases">
        <authorList>
            <consortium name="Swine Surveillance"/>
        </authorList>
    </citation>
    <scope>NUCLEOTIDE SEQUENCE [LARGE SCALE GENOMIC DNA]</scope>
    <source>
        <strain evidence="2 4">5120</strain>
    </source>
</reference>
<dbReference type="InterPro" id="IPR023373">
    <property type="entry name" value="YmcC_sf"/>
</dbReference>
<dbReference type="EMBL" id="CYSB01000005">
    <property type="protein sequence ID" value="CUH63468.1"/>
    <property type="molecule type" value="Genomic_DNA"/>
</dbReference>
<evidence type="ECO:0000313" key="2">
    <source>
        <dbReference type="EMBL" id="CUH71917.1"/>
    </source>
</evidence>
<protein>
    <recommendedName>
        <fullName evidence="5">Group 4 capsule protein B homolog</fullName>
    </recommendedName>
</protein>
<dbReference type="InterPro" id="IPR021308">
    <property type="entry name" value="GfcB"/>
</dbReference>
<dbReference type="SUPFAM" id="SSF159270">
    <property type="entry name" value="YmcC-like"/>
    <property type="match status" value="1"/>
</dbReference>
<dbReference type="PROSITE" id="PS51257">
    <property type="entry name" value="PROKAR_LIPOPROTEIN"/>
    <property type="match status" value="1"/>
</dbReference>
<name>A0A0P1FSU8_9RHOB</name>
<dbReference type="AlphaFoldDB" id="A0A0P1FSU8"/>
<dbReference type="Proteomes" id="UP000051887">
    <property type="component" value="Unassembled WGS sequence"/>
</dbReference>
<accession>A0A0P1FSU8</accession>
<dbReference type="RefSeq" id="WP_165590007.1">
    <property type="nucleotide sequence ID" value="NZ_CYSB01000005.1"/>
</dbReference>
<evidence type="ECO:0000313" key="3">
    <source>
        <dbReference type="Proteomes" id="UP000051086"/>
    </source>
</evidence>
<organism evidence="2 4">
    <name type="scientific">Thalassovita autumnalis</name>
    <dbReference type="NCBI Taxonomy" id="2072972"/>
    <lineage>
        <taxon>Bacteria</taxon>
        <taxon>Pseudomonadati</taxon>
        <taxon>Pseudomonadota</taxon>
        <taxon>Alphaproteobacteria</taxon>
        <taxon>Rhodobacterales</taxon>
        <taxon>Roseobacteraceae</taxon>
        <taxon>Thalassovita</taxon>
    </lineage>
</organism>
<gene>
    <name evidence="1" type="ORF">TL5118_00482</name>
    <name evidence="2" type="ORF">TL5120_01710</name>
</gene>
<dbReference type="EMBL" id="CYSC01000027">
    <property type="protein sequence ID" value="CUH71917.1"/>
    <property type="molecule type" value="Genomic_DNA"/>
</dbReference>
<sequence length="221" mass="24039">MIRGLSLVFCAAIGLAGCGTLYETGSATGESNDGFANRLLGRGKDAGPQQVDVQKILTETTGPLAILSQEQTQVTILLRKIAQNGGHSTYVSDDGQSLSFRRGIITATRGGGNDLMATEMESSVALISSKREGKSNRRMHYLNGEGERFSLSFDCEVLRGKREPFVSGLISTTTQLMVEQCRSDQYEFANTYLISSDGQVLGSRQWINPQVGSVVFQMIRR</sequence>
<evidence type="ECO:0008006" key="5">
    <source>
        <dbReference type="Google" id="ProtNLM"/>
    </source>
</evidence>